<keyword evidence="2" id="KW-1185">Reference proteome</keyword>
<comment type="caution">
    <text evidence="1">The sequence shown here is derived from an EMBL/GenBank/DDBJ whole genome shotgun (WGS) entry which is preliminary data.</text>
</comment>
<evidence type="ECO:0000313" key="2">
    <source>
        <dbReference type="Proteomes" id="UP000499080"/>
    </source>
</evidence>
<reference evidence="1 2" key="1">
    <citation type="journal article" date="2019" name="Sci. Rep.">
        <title>Orb-weaving spider Araneus ventricosus genome elucidates the spidroin gene catalogue.</title>
        <authorList>
            <person name="Kono N."/>
            <person name="Nakamura H."/>
            <person name="Ohtoshi R."/>
            <person name="Moran D.A.P."/>
            <person name="Shinohara A."/>
            <person name="Yoshida Y."/>
            <person name="Fujiwara M."/>
            <person name="Mori M."/>
            <person name="Tomita M."/>
            <person name="Arakawa K."/>
        </authorList>
    </citation>
    <scope>NUCLEOTIDE SEQUENCE [LARGE SCALE GENOMIC DNA]</scope>
</reference>
<sequence length="138" mass="15740">MSDNCVNRYLTIRQPPGISSTTLGDCSSAPLLFFVKPLLTVRQPRFAVVICVMHFCCSSTTSLLTLRQPLKRYCSSPLVTVRLRWYCSSTTFEAFYSSTAGIRQAPLYLTVRRAAEGIVRQNHFSIASRHERLFVNRW</sequence>
<protein>
    <submittedName>
        <fullName evidence="1">Uncharacterized protein</fullName>
    </submittedName>
</protein>
<dbReference type="EMBL" id="BGPR01003680">
    <property type="protein sequence ID" value="GBM91179.1"/>
    <property type="molecule type" value="Genomic_DNA"/>
</dbReference>
<proteinExistence type="predicted"/>
<accession>A0A4Y2JP09</accession>
<name>A0A4Y2JP09_ARAVE</name>
<dbReference type="AlphaFoldDB" id="A0A4Y2JP09"/>
<evidence type="ECO:0000313" key="1">
    <source>
        <dbReference type="EMBL" id="GBM91179.1"/>
    </source>
</evidence>
<gene>
    <name evidence="1" type="ORF">AVEN_192308_1</name>
</gene>
<dbReference type="Proteomes" id="UP000499080">
    <property type="component" value="Unassembled WGS sequence"/>
</dbReference>
<organism evidence="1 2">
    <name type="scientific">Araneus ventricosus</name>
    <name type="common">Orbweaver spider</name>
    <name type="synonym">Epeira ventricosa</name>
    <dbReference type="NCBI Taxonomy" id="182803"/>
    <lineage>
        <taxon>Eukaryota</taxon>
        <taxon>Metazoa</taxon>
        <taxon>Ecdysozoa</taxon>
        <taxon>Arthropoda</taxon>
        <taxon>Chelicerata</taxon>
        <taxon>Arachnida</taxon>
        <taxon>Araneae</taxon>
        <taxon>Araneomorphae</taxon>
        <taxon>Entelegynae</taxon>
        <taxon>Araneoidea</taxon>
        <taxon>Araneidae</taxon>
        <taxon>Araneus</taxon>
    </lineage>
</organism>